<dbReference type="VEuPathDB" id="FungiDB:RhiirFUN_000294"/>
<evidence type="ECO:0008006" key="2">
    <source>
        <dbReference type="Google" id="ProtNLM"/>
    </source>
</evidence>
<accession>U9U2V6</accession>
<gene>
    <name evidence="1" type="ORF">GLOINDRAFT_24682</name>
</gene>
<dbReference type="HOGENOM" id="CLU_000288_7_34_1"/>
<dbReference type="SUPFAM" id="SSF56112">
    <property type="entry name" value="Protein kinase-like (PK-like)"/>
    <property type="match status" value="1"/>
</dbReference>
<dbReference type="AlphaFoldDB" id="U9U2V6"/>
<sequence length="309" mass="36476">MINIINEYLNVYNVYTNANCENIRSDNIQEWFNEFSYFEQVVTNYSFHPIDIKEQNNYNIIIENESYCKLCKKSIIYRQNDQINFKLCKNCYIITTDLIESSLTKKPIQIIYLLWWDANSQCMICKLDLMFISDCQKICSFCYLIYIGCRYCLTTNIIFGITNKSQCKICERTSEISINIDFDNINSENIDIEKFLISTRSNNKNNSKIADYINNKNYDNPLDIYNFIENNLKNTQIMRWIPYSQIKNLEKIAEGGFGIVYKATLLDGSKYKHDDFLSIRNKNKLVAIKKFLNIQDISNDFLNEACHIL</sequence>
<name>U9U2V6_RHIID</name>
<proteinExistence type="predicted"/>
<dbReference type="InterPro" id="IPR011009">
    <property type="entry name" value="Kinase-like_dom_sf"/>
</dbReference>
<organism evidence="1">
    <name type="scientific">Rhizophagus irregularis (strain DAOM 181602 / DAOM 197198 / MUCL 43194)</name>
    <name type="common">Arbuscular mycorrhizal fungus</name>
    <name type="synonym">Glomus intraradices</name>
    <dbReference type="NCBI Taxonomy" id="747089"/>
    <lineage>
        <taxon>Eukaryota</taxon>
        <taxon>Fungi</taxon>
        <taxon>Fungi incertae sedis</taxon>
        <taxon>Mucoromycota</taxon>
        <taxon>Glomeromycotina</taxon>
        <taxon>Glomeromycetes</taxon>
        <taxon>Glomerales</taxon>
        <taxon>Glomeraceae</taxon>
        <taxon>Rhizophagus</taxon>
    </lineage>
</organism>
<dbReference type="Gene3D" id="3.30.200.20">
    <property type="entry name" value="Phosphorylase Kinase, domain 1"/>
    <property type="match status" value="1"/>
</dbReference>
<dbReference type="EMBL" id="KI282674">
    <property type="protein sequence ID" value="ESA14690.1"/>
    <property type="molecule type" value="Genomic_DNA"/>
</dbReference>
<evidence type="ECO:0000313" key="1">
    <source>
        <dbReference type="EMBL" id="ESA14690.1"/>
    </source>
</evidence>
<reference evidence="1" key="1">
    <citation type="submission" date="2013-07" db="EMBL/GenBank/DDBJ databases">
        <title>The genome of an arbuscular mycorrhizal fungus provides insights into the evolution of the oldest plant symbiosis.</title>
        <authorList>
            <consortium name="DOE Joint Genome Institute"/>
            <person name="Tisserant E."/>
            <person name="Malbreil M."/>
            <person name="Kuo A."/>
            <person name="Kohler A."/>
            <person name="Symeonidi A."/>
            <person name="Balestrini R."/>
            <person name="Charron P."/>
            <person name="Duensing N."/>
            <person name="Frei-dit-Frey N."/>
            <person name="Gianinazzi-Pearson V."/>
            <person name="Gilbert B."/>
            <person name="Handa Y."/>
            <person name="Hijri M."/>
            <person name="Kaul R."/>
            <person name="Kawaguchi M."/>
            <person name="Krajinski F."/>
            <person name="Lammers P."/>
            <person name="Lapierre D."/>
            <person name="Masclaux F.G."/>
            <person name="Murat C."/>
            <person name="Morin E."/>
            <person name="Ndikumana S."/>
            <person name="Pagni M."/>
            <person name="Petitpierre D."/>
            <person name="Requena N."/>
            <person name="Rosikiewicz P."/>
            <person name="Riley R."/>
            <person name="Saito K."/>
            <person name="San Clemente H."/>
            <person name="Shapiro H."/>
            <person name="van Tuinen D."/>
            <person name="Becard G."/>
            <person name="Bonfante P."/>
            <person name="Paszkowski U."/>
            <person name="Shachar-Hill Y."/>
            <person name="Young J.P."/>
            <person name="Sanders I.R."/>
            <person name="Henrissat B."/>
            <person name="Rensing S.A."/>
            <person name="Grigoriev I.V."/>
            <person name="Corradi N."/>
            <person name="Roux C."/>
            <person name="Martin F."/>
        </authorList>
    </citation>
    <scope>NUCLEOTIDE SEQUENCE</scope>
    <source>
        <strain evidence="1">DAOM 197198</strain>
    </source>
</reference>
<protein>
    <recommendedName>
        <fullName evidence="2">Protein kinase domain-containing protein</fullName>
    </recommendedName>
</protein>